<dbReference type="EMBL" id="JAYGHT010000010">
    <property type="protein sequence ID" value="MEA5518462.1"/>
    <property type="molecule type" value="Genomic_DNA"/>
</dbReference>
<evidence type="ECO:0000256" key="1">
    <source>
        <dbReference type="ARBA" id="ARBA00022475"/>
    </source>
</evidence>
<keyword evidence="7" id="KW-1185">Reference proteome</keyword>
<dbReference type="NCBIfam" id="TIGR04409">
    <property type="entry name" value="LptC_YrbK"/>
    <property type="match status" value="1"/>
</dbReference>
<keyword evidence="5" id="KW-0472">Membrane</keyword>
<keyword evidence="4" id="KW-1133">Transmembrane helix</keyword>
<evidence type="ECO:0000256" key="4">
    <source>
        <dbReference type="ARBA" id="ARBA00022989"/>
    </source>
</evidence>
<dbReference type="InterPro" id="IPR010664">
    <property type="entry name" value="LipoPS_assembly_LptC-rel"/>
</dbReference>
<dbReference type="InterPro" id="IPR052363">
    <property type="entry name" value="LPS_export_LptC"/>
</dbReference>
<keyword evidence="1" id="KW-1003">Cell membrane</keyword>
<accession>A0ABU5TU77</accession>
<reference evidence="6 7" key="1">
    <citation type="submission" date="2023-12" db="EMBL/GenBank/DDBJ databases">
        <title>Baltic Sea Cyanobacteria.</title>
        <authorList>
            <person name="Delbaje E."/>
            <person name="Fewer D.P."/>
            <person name="Shishido T.K."/>
        </authorList>
    </citation>
    <scope>NUCLEOTIDE SEQUENCE [LARGE SCALE GENOMIC DNA]</scope>
    <source>
        <strain evidence="6 7">CCNP 1315</strain>
    </source>
</reference>
<keyword evidence="3" id="KW-0812">Transmembrane</keyword>
<name>A0ABU5TU77_9CYAN</name>
<evidence type="ECO:0000313" key="6">
    <source>
        <dbReference type="EMBL" id="MEA5518462.1"/>
    </source>
</evidence>
<proteinExistence type="predicted"/>
<evidence type="ECO:0000256" key="3">
    <source>
        <dbReference type="ARBA" id="ARBA00022692"/>
    </source>
</evidence>
<keyword evidence="2" id="KW-0997">Cell inner membrane</keyword>
<dbReference type="PANTHER" id="PTHR37481:SF1">
    <property type="entry name" value="LIPOPOLYSACCHARIDE EXPORT SYSTEM PROTEIN LPTC"/>
    <property type="match status" value="1"/>
</dbReference>
<gene>
    <name evidence="6" type="primary">lptC</name>
    <name evidence="6" type="ORF">VB854_05825</name>
</gene>
<dbReference type="InterPro" id="IPR026265">
    <property type="entry name" value="LptC"/>
</dbReference>
<evidence type="ECO:0000256" key="5">
    <source>
        <dbReference type="ARBA" id="ARBA00023136"/>
    </source>
</evidence>
<organism evidence="6 7">
    <name type="scientific">Limnoraphis robusta CCNP1315</name>
    <dbReference type="NCBI Taxonomy" id="3110306"/>
    <lineage>
        <taxon>Bacteria</taxon>
        <taxon>Bacillati</taxon>
        <taxon>Cyanobacteriota</taxon>
        <taxon>Cyanophyceae</taxon>
        <taxon>Oscillatoriophycideae</taxon>
        <taxon>Oscillatoriales</taxon>
        <taxon>Sirenicapillariaceae</taxon>
        <taxon>Limnoraphis</taxon>
    </lineage>
</organism>
<evidence type="ECO:0000256" key="2">
    <source>
        <dbReference type="ARBA" id="ARBA00022519"/>
    </source>
</evidence>
<dbReference type="Pfam" id="PF06835">
    <property type="entry name" value="LptC"/>
    <property type="match status" value="1"/>
</dbReference>
<evidence type="ECO:0000313" key="7">
    <source>
        <dbReference type="Proteomes" id="UP001301728"/>
    </source>
</evidence>
<dbReference type="PANTHER" id="PTHR37481">
    <property type="entry name" value="LIPOPOLYSACCHARIDE EXPORT SYSTEM PROTEIN LPTC"/>
    <property type="match status" value="1"/>
</dbReference>
<sequence>MNSRWGFFKSITVRNQAQPQLFPSISSPFSRGILGVVLGITILAGVSGCTPPELPENEVTETQPAPEEEFDNSLTLDDVTLEQANEKGELLWRVQSKQASYSKDNRIAKVTKPVGELFRDGKLLYKVQAEVGEVYQDNKRIVLRDNIVATDMDQGLVLRGNFLEWIVDQEILVVRNGVTGEHEDLNFLASEVQAFNREKRIEFWNQVTVNVKDPVVQLRTDHVIWEWDQEKLIADRRVEVDRYQDETVTDRGVAGEAIIDLKTQFADLKKNVQVALSEPPLQIASNQIKWHYEDGKIGSPQAITIIHREEQVTVTANQGWGDLKEEQFDLVGNVVGIGQKRQSQLNTEQLTWSVSQQQFQAQGNVVYRQIDPPLTLMGDQAVGQFSNDTIVVSRGSSGGQVVTEFVP</sequence>
<dbReference type="RefSeq" id="WP_323273342.1">
    <property type="nucleotide sequence ID" value="NZ_JAYGHT010000010.1"/>
</dbReference>
<dbReference type="Proteomes" id="UP001301728">
    <property type="component" value="Unassembled WGS sequence"/>
</dbReference>
<protein>
    <submittedName>
        <fullName evidence="6">LPS export ABC transporter periplasmic protein LptC</fullName>
    </submittedName>
</protein>
<dbReference type="Gene3D" id="2.60.450.10">
    <property type="entry name" value="Lipopolysaccharide (LPS) transport protein A like domain"/>
    <property type="match status" value="2"/>
</dbReference>
<comment type="caution">
    <text evidence="6">The sequence shown here is derived from an EMBL/GenBank/DDBJ whole genome shotgun (WGS) entry which is preliminary data.</text>
</comment>